<dbReference type="RefSeq" id="WP_205046046.1">
    <property type="nucleotide sequence ID" value="NZ_CAJVAX010000018.1"/>
</dbReference>
<evidence type="ECO:0000313" key="2">
    <source>
        <dbReference type="Proteomes" id="UP001153328"/>
    </source>
</evidence>
<protein>
    <submittedName>
        <fullName evidence="1">Uncharacterized protein</fullName>
    </submittedName>
</protein>
<reference evidence="1" key="1">
    <citation type="submission" date="2021-06" db="EMBL/GenBank/DDBJ databases">
        <authorList>
            <person name="Arsene-Ploetze F."/>
        </authorList>
    </citation>
    <scope>NUCLEOTIDE SEQUENCE</scope>
    <source>
        <strain evidence="1">SBRY1</strain>
    </source>
</reference>
<organism evidence="1 2">
    <name type="scientific">Actinacidiphila bryophytorum</name>
    <dbReference type="NCBI Taxonomy" id="1436133"/>
    <lineage>
        <taxon>Bacteria</taxon>
        <taxon>Bacillati</taxon>
        <taxon>Actinomycetota</taxon>
        <taxon>Actinomycetes</taxon>
        <taxon>Kitasatosporales</taxon>
        <taxon>Streptomycetaceae</taxon>
        <taxon>Actinacidiphila</taxon>
    </lineage>
</organism>
<accession>A0A9W4MBX4</accession>
<evidence type="ECO:0000313" key="1">
    <source>
        <dbReference type="EMBL" id="CAG7647310.1"/>
    </source>
</evidence>
<dbReference type="Proteomes" id="UP001153328">
    <property type="component" value="Unassembled WGS sequence"/>
</dbReference>
<comment type="caution">
    <text evidence="1">The sequence shown here is derived from an EMBL/GenBank/DDBJ whole genome shotgun (WGS) entry which is preliminary data.</text>
</comment>
<name>A0A9W4MBX4_9ACTN</name>
<sequence length="262" mass="27727">MSQAAAHSPVSPMLSRLAQERATGVLIRDTGTLYLADGEVVHAESPAAPGIEVLLTAGGRLSPEAFQEAVAAAGAECATGRWLVEHRRLAAGELEISRLGALHDAAYFVLSPGAGGQSRFRHGVRHWFGSPGGVPVAAVEGEARRRRLLLESLWPHPRLDAAPVTAARTALRPGARPFLPRRQAALLGLADGVRTPSAIAALLGRPAFHALVDVRRLAALGLVETPRGSARTPGRAPAWFQNIGDDPDAALLRRLRVALERL</sequence>
<dbReference type="AlphaFoldDB" id="A0A9W4MBX4"/>
<proteinExistence type="predicted"/>
<dbReference type="EMBL" id="CAJVAX010000018">
    <property type="protein sequence ID" value="CAG7647310.1"/>
    <property type="molecule type" value="Genomic_DNA"/>
</dbReference>
<gene>
    <name evidence="1" type="ORF">SBRY_40636</name>
</gene>
<keyword evidence="2" id="KW-1185">Reference proteome</keyword>